<dbReference type="InterPro" id="IPR023011">
    <property type="entry name" value="ATP_synth_F0_asu_AS"/>
</dbReference>
<name>A0A1G2PH06_9BACT</name>
<evidence type="ECO:0000256" key="7">
    <source>
        <dbReference type="ARBA" id="ARBA00022989"/>
    </source>
</evidence>
<dbReference type="PRINTS" id="PR00123">
    <property type="entry name" value="ATPASEA"/>
</dbReference>
<dbReference type="GO" id="GO:0045259">
    <property type="term" value="C:proton-transporting ATP synthase complex"/>
    <property type="evidence" value="ECO:0007669"/>
    <property type="project" value="UniProtKB-KW"/>
</dbReference>
<evidence type="ECO:0000313" key="14">
    <source>
        <dbReference type="Proteomes" id="UP000177629"/>
    </source>
</evidence>
<dbReference type="STRING" id="1802362.A2806_03250"/>
<dbReference type="InterPro" id="IPR045082">
    <property type="entry name" value="ATP_syn_F0_a_bact/chloroplast"/>
</dbReference>
<dbReference type="NCBIfam" id="TIGR01131">
    <property type="entry name" value="ATP_synt_6_or_A"/>
    <property type="match status" value="1"/>
</dbReference>
<accession>A0A1G2PH06</accession>
<feature type="transmembrane region" description="Helical" evidence="11">
    <location>
        <begin position="82"/>
        <end position="107"/>
    </location>
</feature>
<dbReference type="Proteomes" id="UP000177629">
    <property type="component" value="Unassembled WGS sequence"/>
</dbReference>
<proteinExistence type="inferred from homology"/>
<evidence type="ECO:0000256" key="8">
    <source>
        <dbReference type="ARBA" id="ARBA00023065"/>
    </source>
</evidence>
<dbReference type="AlphaFoldDB" id="A0A1G2PH06"/>
<evidence type="ECO:0000313" key="13">
    <source>
        <dbReference type="EMBL" id="OHA47610.1"/>
    </source>
</evidence>
<keyword evidence="3 11" id="KW-0813">Transport</keyword>
<dbReference type="InterPro" id="IPR000568">
    <property type="entry name" value="ATP_synth_F0_asu"/>
</dbReference>
<evidence type="ECO:0000256" key="6">
    <source>
        <dbReference type="ARBA" id="ARBA00022781"/>
    </source>
</evidence>
<dbReference type="PANTHER" id="PTHR42823:SF3">
    <property type="entry name" value="ATP SYNTHASE SUBUNIT A, CHLOROPLASTIC"/>
    <property type="match status" value="1"/>
</dbReference>
<comment type="subcellular location">
    <subcellularLocation>
        <location evidence="11 12">Cell membrane</location>
        <topology evidence="11 12">Multi-pass membrane protein</topology>
    </subcellularLocation>
    <subcellularLocation>
        <location evidence="1">Membrane</location>
        <topology evidence="1">Multi-pass membrane protein</topology>
    </subcellularLocation>
</comment>
<keyword evidence="8 11" id="KW-0406">Ion transport</keyword>
<dbReference type="EMBL" id="MHSS01000015">
    <property type="protein sequence ID" value="OHA47610.1"/>
    <property type="molecule type" value="Genomic_DNA"/>
</dbReference>
<protein>
    <recommendedName>
        <fullName evidence="11 12">ATP synthase subunit a</fullName>
    </recommendedName>
    <alternativeName>
        <fullName evidence="11">ATP synthase F0 sector subunit a</fullName>
    </alternativeName>
    <alternativeName>
        <fullName evidence="11">F-ATPase subunit 6</fullName>
    </alternativeName>
</protein>
<evidence type="ECO:0000256" key="4">
    <source>
        <dbReference type="ARBA" id="ARBA00022547"/>
    </source>
</evidence>
<evidence type="ECO:0000256" key="9">
    <source>
        <dbReference type="ARBA" id="ARBA00023136"/>
    </source>
</evidence>
<evidence type="ECO:0000256" key="10">
    <source>
        <dbReference type="ARBA" id="ARBA00023310"/>
    </source>
</evidence>
<dbReference type="InterPro" id="IPR035908">
    <property type="entry name" value="F0_ATP_A_sf"/>
</dbReference>
<keyword evidence="7 11" id="KW-1133">Transmembrane helix</keyword>
<evidence type="ECO:0000256" key="11">
    <source>
        <dbReference type="HAMAP-Rule" id="MF_01393"/>
    </source>
</evidence>
<keyword evidence="9 11" id="KW-0472">Membrane</keyword>
<dbReference type="GO" id="GO:0005886">
    <property type="term" value="C:plasma membrane"/>
    <property type="evidence" value="ECO:0007669"/>
    <property type="project" value="UniProtKB-SubCell"/>
</dbReference>
<feature type="transmembrane region" description="Helical" evidence="11">
    <location>
        <begin position="216"/>
        <end position="239"/>
    </location>
</feature>
<dbReference type="Pfam" id="PF00119">
    <property type="entry name" value="ATP-synt_A"/>
    <property type="match status" value="1"/>
</dbReference>
<dbReference type="GO" id="GO:0042777">
    <property type="term" value="P:proton motive force-driven plasma membrane ATP synthesis"/>
    <property type="evidence" value="ECO:0007669"/>
    <property type="project" value="TreeGrafter"/>
</dbReference>
<keyword evidence="5 11" id="KW-0812">Transmembrane</keyword>
<dbReference type="SUPFAM" id="SSF81336">
    <property type="entry name" value="F1F0 ATP synthase subunit A"/>
    <property type="match status" value="1"/>
</dbReference>
<keyword evidence="11" id="KW-1003">Cell membrane</keyword>
<dbReference type="PROSITE" id="PS00449">
    <property type="entry name" value="ATPASE_A"/>
    <property type="match status" value="1"/>
</dbReference>
<comment type="caution">
    <text evidence="13">The sequence shown here is derived from an EMBL/GenBank/DDBJ whole genome shotgun (WGS) entry which is preliminary data.</text>
</comment>
<evidence type="ECO:0000256" key="12">
    <source>
        <dbReference type="RuleBase" id="RU000483"/>
    </source>
</evidence>
<dbReference type="HAMAP" id="MF_01393">
    <property type="entry name" value="ATP_synth_a_bact"/>
    <property type="match status" value="1"/>
</dbReference>
<evidence type="ECO:0000256" key="1">
    <source>
        <dbReference type="ARBA" id="ARBA00004141"/>
    </source>
</evidence>
<dbReference type="Gene3D" id="1.20.120.220">
    <property type="entry name" value="ATP synthase, F0 complex, subunit A"/>
    <property type="match status" value="1"/>
</dbReference>
<comment type="similarity">
    <text evidence="2 11 12">Belongs to the ATPase A chain family.</text>
</comment>
<sequence>MHEISLSTETIGHLGFFPVTNTLLASWLAMAVLVGFAFAFSRMLRLVPQKGQAAVEMVFEGLLSLMDSVTQDRSKSEKFTPLVLTIFFFVITANWMGVLPGVGSLTIEHAGHLVPLVRSAFSDLNNTLAIALIAVVATHVMGITSLGAFRHIGKFISFKSPILFFVGLLEAISELAKILSFSFRLFGNIFAGEVLLIVIGALIPVIAPIPFLGLELFVGFIQALVFAVLTLVFLTMAIAHKH</sequence>
<organism evidence="13 14">
    <name type="scientific">Candidatus Terrybacteria bacterium RIFCSPHIGHO2_01_FULL_48_17</name>
    <dbReference type="NCBI Taxonomy" id="1802362"/>
    <lineage>
        <taxon>Bacteria</taxon>
        <taxon>Candidatus Terryibacteriota</taxon>
    </lineage>
</organism>
<keyword evidence="10 11" id="KW-0066">ATP synthesis</keyword>
<keyword evidence="4 11" id="KW-0138">CF(0)</keyword>
<evidence type="ECO:0000256" key="2">
    <source>
        <dbReference type="ARBA" id="ARBA00006810"/>
    </source>
</evidence>
<dbReference type="CDD" id="cd00310">
    <property type="entry name" value="ATP-synt_Fo_a_6"/>
    <property type="match status" value="1"/>
</dbReference>
<feature type="transmembrane region" description="Helical" evidence="11">
    <location>
        <begin position="189"/>
        <end position="209"/>
    </location>
</feature>
<dbReference type="PANTHER" id="PTHR42823">
    <property type="entry name" value="ATP SYNTHASE SUBUNIT A, CHLOROPLASTIC"/>
    <property type="match status" value="1"/>
</dbReference>
<comment type="function">
    <text evidence="11 12">Key component of the proton channel; it plays a direct role in the translocation of protons across the membrane.</text>
</comment>
<gene>
    <name evidence="11" type="primary">atpB</name>
    <name evidence="13" type="ORF">A2806_03250</name>
</gene>
<dbReference type="GO" id="GO:0046933">
    <property type="term" value="F:proton-transporting ATP synthase activity, rotational mechanism"/>
    <property type="evidence" value="ECO:0007669"/>
    <property type="project" value="UniProtKB-UniRule"/>
</dbReference>
<evidence type="ECO:0000256" key="3">
    <source>
        <dbReference type="ARBA" id="ARBA00022448"/>
    </source>
</evidence>
<evidence type="ECO:0000256" key="5">
    <source>
        <dbReference type="ARBA" id="ARBA00022692"/>
    </source>
</evidence>
<reference evidence="13 14" key="1">
    <citation type="journal article" date="2016" name="Nat. Commun.">
        <title>Thousands of microbial genomes shed light on interconnected biogeochemical processes in an aquifer system.</title>
        <authorList>
            <person name="Anantharaman K."/>
            <person name="Brown C.T."/>
            <person name="Hug L.A."/>
            <person name="Sharon I."/>
            <person name="Castelle C.J."/>
            <person name="Probst A.J."/>
            <person name="Thomas B.C."/>
            <person name="Singh A."/>
            <person name="Wilkins M.J."/>
            <person name="Karaoz U."/>
            <person name="Brodie E.L."/>
            <person name="Williams K.H."/>
            <person name="Hubbard S.S."/>
            <person name="Banfield J.F."/>
        </authorList>
    </citation>
    <scope>NUCLEOTIDE SEQUENCE [LARGE SCALE GENOMIC DNA]</scope>
</reference>
<feature type="transmembrane region" description="Helical" evidence="11">
    <location>
        <begin position="23"/>
        <end position="40"/>
    </location>
</feature>
<feature type="transmembrane region" description="Helical" evidence="11">
    <location>
        <begin position="127"/>
        <end position="149"/>
    </location>
</feature>
<keyword evidence="6 11" id="KW-0375">Hydrogen ion transport</keyword>